<evidence type="ECO:0000259" key="2">
    <source>
        <dbReference type="Pfam" id="PF13590"/>
    </source>
</evidence>
<dbReference type="RefSeq" id="WP_100292377.1">
    <property type="nucleotide sequence ID" value="NZ_PGGC01000005.1"/>
</dbReference>
<name>A0A2H9U948_9GAMM</name>
<organism evidence="3 4">
    <name type="scientific">Aeromonas cavernicola</name>
    <dbReference type="NCBI Taxonomy" id="1006623"/>
    <lineage>
        <taxon>Bacteria</taxon>
        <taxon>Pseudomonadati</taxon>
        <taxon>Pseudomonadota</taxon>
        <taxon>Gammaproteobacteria</taxon>
        <taxon>Aeromonadales</taxon>
        <taxon>Aeromonadaceae</taxon>
        <taxon>Aeromonas</taxon>
    </lineage>
</organism>
<evidence type="ECO:0000313" key="3">
    <source>
        <dbReference type="EMBL" id="PJG60556.1"/>
    </source>
</evidence>
<gene>
    <name evidence="3" type="ORF">CUC53_00675</name>
</gene>
<dbReference type="Proteomes" id="UP000235861">
    <property type="component" value="Unassembled WGS sequence"/>
</dbReference>
<feature type="domain" description="DUF4136" evidence="2">
    <location>
        <begin position="42"/>
        <end position="172"/>
    </location>
</feature>
<dbReference type="Pfam" id="PF13590">
    <property type="entry name" value="DUF4136"/>
    <property type="match status" value="1"/>
</dbReference>
<sequence length="178" mass="19265">MWFIAVSCVLAGLLLCGCSSGPTAPTLDVGSKVVRPAADWRFGTAPRYALAEQYQYAGAQAEAWLDPIQQAVTQQLNDKGWRSMPLDEADVWVAIGVTGSHEVNDKQIFAQLGIPPAQQTKPEAQQGTLAIVLLERHTQQVVWSTTISLASEVTVTDQQRQHLSQQLAGELLGSLPSQ</sequence>
<evidence type="ECO:0000256" key="1">
    <source>
        <dbReference type="SAM" id="SignalP"/>
    </source>
</evidence>
<dbReference type="EMBL" id="PGGC01000005">
    <property type="protein sequence ID" value="PJG60556.1"/>
    <property type="molecule type" value="Genomic_DNA"/>
</dbReference>
<comment type="caution">
    <text evidence="3">The sequence shown here is derived from an EMBL/GenBank/DDBJ whole genome shotgun (WGS) entry which is preliminary data.</text>
</comment>
<reference evidence="3 4" key="1">
    <citation type="submission" date="2017-11" db="EMBL/GenBank/DDBJ databases">
        <title>Draft genome sequence of environmental isolate Aeromonas cavernicola sp. nov. MDC 2508.</title>
        <authorList>
            <person name="Colston S.M."/>
            <person name="Navarro A."/>
            <person name="Martinez-Murcia A.J."/>
            <person name="Graf J."/>
        </authorList>
    </citation>
    <scope>NUCLEOTIDE SEQUENCE [LARGE SCALE GENOMIC DNA]</scope>
    <source>
        <strain evidence="3 4">MDC 2508</strain>
    </source>
</reference>
<evidence type="ECO:0000313" key="4">
    <source>
        <dbReference type="Proteomes" id="UP000235861"/>
    </source>
</evidence>
<keyword evidence="1" id="KW-0732">Signal</keyword>
<accession>A0A2H9U948</accession>
<protein>
    <recommendedName>
        <fullName evidence="2">DUF4136 domain-containing protein</fullName>
    </recommendedName>
</protein>
<dbReference type="AlphaFoldDB" id="A0A2H9U948"/>
<dbReference type="InterPro" id="IPR025411">
    <property type="entry name" value="DUF4136"/>
</dbReference>
<proteinExistence type="predicted"/>
<feature type="signal peptide" evidence="1">
    <location>
        <begin position="1"/>
        <end position="24"/>
    </location>
</feature>
<keyword evidence="4" id="KW-1185">Reference proteome</keyword>
<feature type="chain" id="PRO_5014176175" description="DUF4136 domain-containing protein" evidence="1">
    <location>
        <begin position="25"/>
        <end position="178"/>
    </location>
</feature>
<dbReference type="OrthoDB" id="5586908at2"/>